<feature type="compositionally biased region" description="Acidic residues" evidence="1">
    <location>
        <begin position="385"/>
        <end position="395"/>
    </location>
</feature>
<evidence type="ECO:0000259" key="2">
    <source>
        <dbReference type="Pfam" id="PF07539"/>
    </source>
</evidence>
<dbReference type="AlphaFoldDB" id="A0A0D2NX91"/>
<organism evidence="3 4">
    <name type="scientific">Hypholoma sublateritium (strain FD-334 SS-4)</name>
    <dbReference type="NCBI Taxonomy" id="945553"/>
    <lineage>
        <taxon>Eukaryota</taxon>
        <taxon>Fungi</taxon>
        <taxon>Dikarya</taxon>
        <taxon>Basidiomycota</taxon>
        <taxon>Agaricomycotina</taxon>
        <taxon>Agaricomycetes</taxon>
        <taxon>Agaricomycetidae</taxon>
        <taxon>Agaricales</taxon>
        <taxon>Agaricineae</taxon>
        <taxon>Strophariaceae</taxon>
        <taxon>Hypholoma</taxon>
    </lineage>
</organism>
<dbReference type="InterPro" id="IPR016024">
    <property type="entry name" value="ARM-type_fold"/>
</dbReference>
<dbReference type="GO" id="GO:0030686">
    <property type="term" value="C:90S preribosome"/>
    <property type="evidence" value="ECO:0007669"/>
    <property type="project" value="TreeGrafter"/>
</dbReference>
<evidence type="ECO:0000313" key="3">
    <source>
        <dbReference type="EMBL" id="KJA23414.1"/>
    </source>
</evidence>
<dbReference type="Pfam" id="PF07539">
    <property type="entry name" value="UTP20_N"/>
    <property type="match status" value="1"/>
</dbReference>
<name>A0A0D2NX91_HYPSF</name>
<dbReference type="Proteomes" id="UP000054270">
    <property type="component" value="Unassembled WGS sequence"/>
</dbReference>
<dbReference type="GO" id="GO:0032040">
    <property type="term" value="C:small-subunit processome"/>
    <property type="evidence" value="ECO:0007669"/>
    <property type="project" value="TreeGrafter"/>
</dbReference>
<evidence type="ECO:0000256" key="1">
    <source>
        <dbReference type="SAM" id="MobiDB-lite"/>
    </source>
</evidence>
<protein>
    <recommendedName>
        <fullName evidence="2">U3 small nucleolar RNA-associated protein 20 N-terminal domain-containing protein</fullName>
    </recommendedName>
</protein>
<accession>A0A0D2NX91</accession>
<dbReference type="PANTHER" id="PTHR17695:SF11">
    <property type="entry name" value="SMALL SUBUNIT PROCESSOME COMPONENT 20 HOMOLOG"/>
    <property type="match status" value="1"/>
</dbReference>
<sequence length="475" mass="52384">MVGNLLEGSGIQRTTLVQAKSALRSRKRSPQILGTGGALVGREETRSMHTGPLLRRPAKIVPEKVKVGLVKIIGELLHLILDMKDRESATYQKTYVLLSQLLQSLRSRPGRISLVATFQRLALLDASLAEVAALAEALNAYSAKRTDEPDFDRRLVALGTLNETQHATLSCSQWLPILYNMLNFIQDPVELAVRNSALYAMRRFINLVAAQTSPEYEETFIKVLFPGLKNGLRSKNEQVRFEVLGVIAYSVEKCEQEMRVLLQGGNDKADFFNNVLLSKSVIARGPAEIGRTLRGRSSKEYHHRGHLYLARSELHCLNDDGGPSSGHQCDTGNRSDVAATHAGLVLCAGTKDESERLYVRALVALLDNFHFSMEQEFVPEAPGENPDEDREDADSAEAQAAAARACAPSALAPCSRGKTVAYPRCQVPATLVQRAVDHERVQRELEPRHVARHLQLPALPSGHAMEMCSTNVQIK</sequence>
<dbReference type="OrthoDB" id="360653at2759"/>
<dbReference type="Gene3D" id="1.25.10.10">
    <property type="entry name" value="Leucine-rich Repeat Variant"/>
    <property type="match status" value="1"/>
</dbReference>
<proteinExistence type="predicted"/>
<gene>
    <name evidence="3" type="ORF">HYPSUDRAFT_1080701</name>
</gene>
<dbReference type="InterPro" id="IPR011430">
    <property type="entry name" value="UTP20_N"/>
</dbReference>
<keyword evidence="4" id="KW-1185">Reference proteome</keyword>
<reference evidence="4" key="1">
    <citation type="submission" date="2014-04" db="EMBL/GenBank/DDBJ databases">
        <title>Evolutionary Origins and Diversification of the Mycorrhizal Mutualists.</title>
        <authorList>
            <consortium name="DOE Joint Genome Institute"/>
            <consortium name="Mycorrhizal Genomics Consortium"/>
            <person name="Kohler A."/>
            <person name="Kuo A."/>
            <person name="Nagy L.G."/>
            <person name="Floudas D."/>
            <person name="Copeland A."/>
            <person name="Barry K.W."/>
            <person name="Cichocki N."/>
            <person name="Veneault-Fourrey C."/>
            <person name="LaButti K."/>
            <person name="Lindquist E.A."/>
            <person name="Lipzen A."/>
            <person name="Lundell T."/>
            <person name="Morin E."/>
            <person name="Murat C."/>
            <person name="Riley R."/>
            <person name="Ohm R."/>
            <person name="Sun H."/>
            <person name="Tunlid A."/>
            <person name="Henrissat B."/>
            <person name="Grigoriev I.V."/>
            <person name="Hibbett D.S."/>
            <person name="Martin F."/>
        </authorList>
    </citation>
    <scope>NUCLEOTIDE SEQUENCE [LARGE SCALE GENOMIC DNA]</scope>
    <source>
        <strain evidence="4">FD-334 SS-4</strain>
    </source>
</reference>
<feature type="region of interest" description="Disordered" evidence="1">
    <location>
        <begin position="379"/>
        <end position="400"/>
    </location>
</feature>
<dbReference type="STRING" id="945553.A0A0D2NX91"/>
<evidence type="ECO:0000313" key="4">
    <source>
        <dbReference type="Proteomes" id="UP000054270"/>
    </source>
</evidence>
<dbReference type="InterPro" id="IPR011989">
    <property type="entry name" value="ARM-like"/>
</dbReference>
<dbReference type="SUPFAM" id="SSF48371">
    <property type="entry name" value="ARM repeat"/>
    <property type="match status" value="1"/>
</dbReference>
<dbReference type="InterPro" id="IPR052575">
    <property type="entry name" value="SSU_processome_comp_20"/>
</dbReference>
<dbReference type="EMBL" id="KN817543">
    <property type="protein sequence ID" value="KJA23414.1"/>
    <property type="molecule type" value="Genomic_DNA"/>
</dbReference>
<feature type="domain" description="U3 small nucleolar RNA-associated protein 20 N-terminal" evidence="2">
    <location>
        <begin position="52"/>
        <end position="236"/>
    </location>
</feature>
<dbReference type="PANTHER" id="PTHR17695">
    <property type="entry name" value="SMALL SUBUNIT PROCESSOME COMPONENT 20 HOMOLOG"/>
    <property type="match status" value="1"/>
</dbReference>